<comment type="subcellular location">
    <subcellularLocation>
        <location evidence="1">Cytoplasm</location>
    </subcellularLocation>
</comment>
<dbReference type="InterPro" id="IPR039420">
    <property type="entry name" value="WalR-like"/>
</dbReference>
<keyword evidence="6" id="KW-0804">Transcription</keyword>
<dbReference type="PROSITE" id="PS50110">
    <property type="entry name" value="RESPONSE_REGULATORY"/>
    <property type="match status" value="1"/>
</dbReference>
<dbReference type="STRING" id="1218173.BALCAV_0206550"/>
<evidence type="ECO:0000313" key="11">
    <source>
        <dbReference type="EMBL" id="KGA98058.1"/>
    </source>
</evidence>
<evidence type="ECO:0000256" key="1">
    <source>
        <dbReference type="ARBA" id="ARBA00004496"/>
    </source>
</evidence>
<keyword evidence="2 7" id="KW-0597">Phosphoprotein</keyword>
<dbReference type="SMART" id="SM00448">
    <property type="entry name" value="REC"/>
    <property type="match status" value="1"/>
</dbReference>
<evidence type="ECO:0000256" key="5">
    <source>
        <dbReference type="ARBA" id="ARBA00023125"/>
    </source>
</evidence>
<dbReference type="Gene3D" id="3.40.50.2300">
    <property type="match status" value="1"/>
</dbReference>
<dbReference type="RefSeq" id="WP_003322914.1">
    <property type="nucleotide sequence ID" value="NZ_ALPT02000016.1"/>
</dbReference>
<evidence type="ECO:0000256" key="8">
    <source>
        <dbReference type="PROSITE-ProRule" id="PRU01091"/>
    </source>
</evidence>
<dbReference type="Pfam" id="PF00486">
    <property type="entry name" value="Trans_reg_C"/>
    <property type="match status" value="1"/>
</dbReference>
<dbReference type="PROSITE" id="PS51755">
    <property type="entry name" value="OMPR_PHOB"/>
    <property type="match status" value="1"/>
</dbReference>
<dbReference type="InterPro" id="IPR036388">
    <property type="entry name" value="WH-like_DNA-bd_sf"/>
</dbReference>
<dbReference type="EMBL" id="ALPT02000016">
    <property type="protein sequence ID" value="KGA98058.1"/>
    <property type="molecule type" value="Genomic_DNA"/>
</dbReference>
<dbReference type="EMBL" id="JALP01000397">
    <property type="protein sequence ID" value="THG88319.1"/>
    <property type="molecule type" value="Genomic_DNA"/>
</dbReference>
<dbReference type="SUPFAM" id="SSF46894">
    <property type="entry name" value="C-terminal effector domain of the bipartite response regulators"/>
    <property type="match status" value="1"/>
</dbReference>
<keyword evidence="4" id="KW-0805">Transcription regulation</keyword>
<dbReference type="AlphaFoldDB" id="A0A094WPU6"/>
<evidence type="ECO:0000256" key="2">
    <source>
        <dbReference type="ARBA" id="ARBA00022553"/>
    </source>
</evidence>
<feature type="domain" description="OmpR/PhoB-type" evidence="10">
    <location>
        <begin position="128"/>
        <end position="226"/>
    </location>
</feature>
<evidence type="ECO:0000256" key="6">
    <source>
        <dbReference type="ARBA" id="ARBA00023163"/>
    </source>
</evidence>
<dbReference type="SUPFAM" id="SSF52172">
    <property type="entry name" value="CheY-like"/>
    <property type="match status" value="1"/>
</dbReference>
<dbReference type="OrthoDB" id="9790442at2"/>
<evidence type="ECO:0000313" key="12">
    <source>
        <dbReference type="EMBL" id="THG88319.1"/>
    </source>
</evidence>
<name>A0A094WPU6_ALKAL</name>
<sequence length="227" mass="26160">MSEYLVYLVEDEENLSEVLKAYLEKENWEVRVFDNGQDAADAVEDKPHLWILDIMLPGMDGYQLLKTIKQNEDTPVIFISARDQDLDRVLGLEMGSDDYLAKPFLPQELIIRAKKLINRVYGTSNQEQKKIEINQYVVDPIGRTVADMEIGEDALVDLTTKEMDLVLLLTGDIGKAFSRDKIIEHVWGENYFGSERAVDDVVRRVRKKMPRVHLETLYGYGYRILSS</sequence>
<reference evidence="12 14" key="2">
    <citation type="submission" date="2014-01" db="EMBL/GenBank/DDBJ databases">
        <title>Draft genome sequencing of Bacillus alcalophilus CGMCC 1.3604.</title>
        <authorList>
            <person name="Yang J."/>
            <person name="Diao L."/>
            <person name="Yang S."/>
        </authorList>
    </citation>
    <scope>NUCLEOTIDE SEQUENCE [LARGE SCALE GENOMIC DNA]</scope>
    <source>
        <strain evidence="12 14">CGMCC 1.3604</strain>
    </source>
</reference>
<dbReference type="PANTHER" id="PTHR48111:SF24">
    <property type="entry name" value="TRANSCRIPTIONAL REGULATORY PROTEIN CSSR"/>
    <property type="match status" value="1"/>
</dbReference>
<gene>
    <name evidence="12" type="ORF">AJ85_07160</name>
    <name evidence="11" type="ORF">BALCAV_0206550</name>
</gene>
<evidence type="ECO:0000256" key="3">
    <source>
        <dbReference type="ARBA" id="ARBA00023012"/>
    </source>
</evidence>
<evidence type="ECO:0000256" key="4">
    <source>
        <dbReference type="ARBA" id="ARBA00023015"/>
    </source>
</evidence>
<dbReference type="Proteomes" id="UP000002754">
    <property type="component" value="Unassembled WGS sequence"/>
</dbReference>
<keyword evidence="3" id="KW-0902">Two-component regulatory system</keyword>
<feature type="domain" description="Response regulatory" evidence="9">
    <location>
        <begin position="5"/>
        <end position="117"/>
    </location>
</feature>
<dbReference type="CDD" id="cd17574">
    <property type="entry name" value="REC_OmpR"/>
    <property type="match status" value="1"/>
</dbReference>
<dbReference type="GO" id="GO:0000976">
    <property type="term" value="F:transcription cis-regulatory region binding"/>
    <property type="evidence" value="ECO:0007669"/>
    <property type="project" value="TreeGrafter"/>
</dbReference>
<dbReference type="GO" id="GO:0006355">
    <property type="term" value="P:regulation of DNA-templated transcription"/>
    <property type="evidence" value="ECO:0007669"/>
    <property type="project" value="InterPro"/>
</dbReference>
<dbReference type="SMART" id="SM00862">
    <property type="entry name" value="Trans_reg_C"/>
    <property type="match status" value="1"/>
</dbReference>
<dbReference type="PANTHER" id="PTHR48111">
    <property type="entry name" value="REGULATOR OF RPOS"/>
    <property type="match status" value="1"/>
</dbReference>
<evidence type="ECO:0000256" key="7">
    <source>
        <dbReference type="PROSITE-ProRule" id="PRU00169"/>
    </source>
</evidence>
<dbReference type="GO" id="GO:0000156">
    <property type="term" value="F:phosphorelay response regulator activity"/>
    <property type="evidence" value="ECO:0007669"/>
    <property type="project" value="TreeGrafter"/>
</dbReference>
<evidence type="ECO:0000259" key="9">
    <source>
        <dbReference type="PROSITE" id="PS50110"/>
    </source>
</evidence>
<dbReference type="Proteomes" id="UP000297014">
    <property type="component" value="Unassembled WGS sequence"/>
</dbReference>
<dbReference type="GO" id="GO:0005829">
    <property type="term" value="C:cytosol"/>
    <property type="evidence" value="ECO:0007669"/>
    <property type="project" value="TreeGrafter"/>
</dbReference>
<dbReference type="Gene3D" id="1.10.10.10">
    <property type="entry name" value="Winged helix-like DNA-binding domain superfamily/Winged helix DNA-binding domain"/>
    <property type="match status" value="1"/>
</dbReference>
<dbReference type="InterPro" id="IPR016032">
    <property type="entry name" value="Sig_transdc_resp-reg_C-effctor"/>
</dbReference>
<dbReference type="Gene3D" id="6.10.250.690">
    <property type="match status" value="1"/>
</dbReference>
<dbReference type="GO" id="GO:0032993">
    <property type="term" value="C:protein-DNA complex"/>
    <property type="evidence" value="ECO:0007669"/>
    <property type="project" value="TreeGrafter"/>
</dbReference>
<dbReference type="eggNOG" id="COG0745">
    <property type="taxonomic scope" value="Bacteria"/>
</dbReference>
<keyword evidence="5 8" id="KW-0238">DNA-binding</keyword>
<reference evidence="11 13" key="1">
    <citation type="journal article" date="2014" name="Genome Announc.">
        <title>Draft Genome Sequence of Bacillus alcalophilus AV1934, a Classic Alkaliphile Isolated from Human Feces in 1934.</title>
        <authorList>
            <person name="Attie O."/>
            <person name="Jayaprakash A."/>
            <person name="Shah H."/>
            <person name="Paulsen I.T."/>
            <person name="Morino M."/>
            <person name="Takahashi Y."/>
            <person name="Narumi I."/>
            <person name="Sachidanandam R."/>
            <person name="Satoh K."/>
            <person name="Ito M."/>
            <person name="Krulwich T.A."/>
        </authorList>
    </citation>
    <scope>NUCLEOTIDE SEQUENCE [LARGE SCALE GENOMIC DNA]</scope>
    <source>
        <strain evidence="11 13">AV1934</strain>
    </source>
</reference>
<accession>A0A094WPU6</accession>
<feature type="DNA-binding region" description="OmpR/PhoB-type" evidence="8">
    <location>
        <begin position="128"/>
        <end position="226"/>
    </location>
</feature>
<keyword evidence="13" id="KW-1185">Reference proteome</keyword>
<evidence type="ECO:0000313" key="13">
    <source>
        <dbReference type="Proteomes" id="UP000002754"/>
    </source>
</evidence>
<protein>
    <submittedName>
        <fullName evidence="11">Transcriptional regulator</fullName>
    </submittedName>
</protein>
<evidence type="ECO:0000313" key="14">
    <source>
        <dbReference type="Proteomes" id="UP000297014"/>
    </source>
</evidence>
<evidence type="ECO:0000259" key="10">
    <source>
        <dbReference type="PROSITE" id="PS51755"/>
    </source>
</evidence>
<organism evidence="11 13">
    <name type="scientific">Alkalihalobacillus alcalophilus ATCC 27647 = CGMCC 1.3604</name>
    <dbReference type="NCBI Taxonomy" id="1218173"/>
    <lineage>
        <taxon>Bacteria</taxon>
        <taxon>Bacillati</taxon>
        <taxon>Bacillota</taxon>
        <taxon>Bacilli</taxon>
        <taxon>Bacillales</taxon>
        <taxon>Bacillaceae</taxon>
        <taxon>Alkalihalobacillus</taxon>
    </lineage>
</organism>
<proteinExistence type="predicted"/>
<dbReference type="Pfam" id="PF00072">
    <property type="entry name" value="Response_reg"/>
    <property type="match status" value="1"/>
</dbReference>
<dbReference type="CDD" id="cd00383">
    <property type="entry name" value="trans_reg_C"/>
    <property type="match status" value="1"/>
</dbReference>
<feature type="modified residue" description="4-aspartylphosphate" evidence="7">
    <location>
        <position position="53"/>
    </location>
</feature>
<dbReference type="InterPro" id="IPR001789">
    <property type="entry name" value="Sig_transdc_resp-reg_receiver"/>
</dbReference>
<comment type="caution">
    <text evidence="11">The sequence shown here is derived from an EMBL/GenBank/DDBJ whole genome shotgun (WGS) entry which is preliminary data.</text>
</comment>
<dbReference type="InterPro" id="IPR001867">
    <property type="entry name" value="OmpR/PhoB-type_DNA-bd"/>
</dbReference>
<dbReference type="InterPro" id="IPR011006">
    <property type="entry name" value="CheY-like_superfamily"/>
</dbReference>